<evidence type="ECO:0008006" key="3">
    <source>
        <dbReference type="Google" id="ProtNLM"/>
    </source>
</evidence>
<reference evidence="1 2" key="1">
    <citation type="submission" date="2020-08" db="EMBL/GenBank/DDBJ databases">
        <title>Genomic Encyclopedia of Type Strains, Phase III (KMG-III): the genomes of soil and plant-associated and newly described type strains.</title>
        <authorList>
            <person name="Whitman W."/>
        </authorList>
    </citation>
    <scope>NUCLEOTIDE SEQUENCE [LARGE SCALE GENOMIC DNA]</scope>
    <source>
        <strain evidence="1 2">CECT 5995</strain>
    </source>
</reference>
<keyword evidence="2" id="KW-1185">Reference proteome</keyword>
<gene>
    <name evidence="1" type="ORF">FHR96_003782</name>
</gene>
<sequence>MSRYMPIEANLHAHAGWLPYTDYQFAAGDALAPVTLEEVPHVLKAVPLAFRRLDEGLYQLVAVQALTGGLNLCVAPDGRWLSGYVPACYRAHPFRLQPSEDRRQWRLCVDVESGLWLDDARQQGECCFTEDGVESSRLANIRAFLEKLVRGRILAARAVKALAAEGLIQPWPLKTQDEHEQTHEVEGLYRIDEPALNALPEDRLAALRDAGGLSLAYAQLLSQHRLNQLAQLYRLRHAVSPPAESLDEWFDGDEELHLDFDS</sequence>
<dbReference type="InterPro" id="IPR010836">
    <property type="entry name" value="SapC"/>
</dbReference>
<comment type="caution">
    <text evidence="1">The sequence shown here is derived from an EMBL/GenBank/DDBJ whole genome shotgun (WGS) entry which is preliminary data.</text>
</comment>
<dbReference type="AlphaFoldDB" id="A0A7W5G7F1"/>
<dbReference type="RefSeq" id="WP_183389235.1">
    <property type="nucleotide sequence ID" value="NZ_JACHXM010000028.1"/>
</dbReference>
<dbReference type="EMBL" id="JACHXM010000028">
    <property type="protein sequence ID" value="MBB3142877.1"/>
    <property type="molecule type" value="Genomic_DNA"/>
</dbReference>
<evidence type="ECO:0000313" key="2">
    <source>
        <dbReference type="Proteomes" id="UP000525987"/>
    </source>
</evidence>
<dbReference type="Proteomes" id="UP000525987">
    <property type="component" value="Unassembled WGS sequence"/>
</dbReference>
<accession>A0A7W5G7F1</accession>
<organism evidence="1 2">
    <name type="scientific">Halomonas organivorans</name>
    <dbReference type="NCBI Taxonomy" id="257772"/>
    <lineage>
        <taxon>Bacteria</taxon>
        <taxon>Pseudomonadati</taxon>
        <taxon>Pseudomonadota</taxon>
        <taxon>Gammaproteobacteria</taxon>
        <taxon>Oceanospirillales</taxon>
        <taxon>Halomonadaceae</taxon>
        <taxon>Halomonas</taxon>
    </lineage>
</organism>
<name>A0A7W5G7F1_9GAMM</name>
<protein>
    <recommendedName>
        <fullName evidence="3">Peptidase</fullName>
    </recommendedName>
</protein>
<dbReference type="Pfam" id="PF07277">
    <property type="entry name" value="SapC"/>
    <property type="match status" value="1"/>
</dbReference>
<proteinExistence type="predicted"/>
<evidence type="ECO:0000313" key="1">
    <source>
        <dbReference type="EMBL" id="MBB3142877.1"/>
    </source>
</evidence>